<dbReference type="AlphaFoldDB" id="A0A5C3NI81"/>
<reference evidence="1 2" key="1">
    <citation type="journal article" date="2019" name="Nat. Ecol. Evol.">
        <title>Megaphylogeny resolves global patterns of mushroom evolution.</title>
        <authorList>
            <person name="Varga T."/>
            <person name="Krizsan K."/>
            <person name="Foldi C."/>
            <person name="Dima B."/>
            <person name="Sanchez-Garcia M."/>
            <person name="Sanchez-Ramirez S."/>
            <person name="Szollosi G.J."/>
            <person name="Szarkandi J.G."/>
            <person name="Papp V."/>
            <person name="Albert L."/>
            <person name="Andreopoulos W."/>
            <person name="Angelini C."/>
            <person name="Antonin V."/>
            <person name="Barry K.W."/>
            <person name="Bougher N.L."/>
            <person name="Buchanan P."/>
            <person name="Buyck B."/>
            <person name="Bense V."/>
            <person name="Catcheside P."/>
            <person name="Chovatia M."/>
            <person name="Cooper J."/>
            <person name="Damon W."/>
            <person name="Desjardin D."/>
            <person name="Finy P."/>
            <person name="Geml J."/>
            <person name="Haridas S."/>
            <person name="Hughes K."/>
            <person name="Justo A."/>
            <person name="Karasinski D."/>
            <person name="Kautmanova I."/>
            <person name="Kiss B."/>
            <person name="Kocsube S."/>
            <person name="Kotiranta H."/>
            <person name="LaButti K.M."/>
            <person name="Lechner B.E."/>
            <person name="Liimatainen K."/>
            <person name="Lipzen A."/>
            <person name="Lukacs Z."/>
            <person name="Mihaltcheva S."/>
            <person name="Morgado L.N."/>
            <person name="Niskanen T."/>
            <person name="Noordeloos M.E."/>
            <person name="Ohm R.A."/>
            <person name="Ortiz-Santana B."/>
            <person name="Ovrebo C."/>
            <person name="Racz N."/>
            <person name="Riley R."/>
            <person name="Savchenko A."/>
            <person name="Shiryaev A."/>
            <person name="Soop K."/>
            <person name="Spirin V."/>
            <person name="Szebenyi C."/>
            <person name="Tomsovsky M."/>
            <person name="Tulloss R.E."/>
            <person name="Uehling J."/>
            <person name="Grigoriev I.V."/>
            <person name="Vagvolgyi C."/>
            <person name="Papp T."/>
            <person name="Martin F.M."/>
            <person name="Miettinen O."/>
            <person name="Hibbett D.S."/>
            <person name="Nagy L.G."/>
        </authorList>
    </citation>
    <scope>NUCLEOTIDE SEQUENCE [LARGE SCALE GENOMIC DNA]</scope>
    <source>
        <strain evidence="1 2">OMC1185</strain>
    </source>
</reference>
<organism evidence="1 2">
    <name type="scientific">Heliocybe sulcata</name>
    <dbReference type="NCBI Taxonomy" id="5364"/>
    <lineage>
        <taxon>Eukaryota</taxon>
        <taxon>Fungi</taxon>
        <taxon>Dikarya</taxon>
        <taxon>Basidiomycota</taxon>
        <taxon>Agaricomycotina</taxon>
        <taxon>Agaricomycetes</taxon>
        <taxon>Gloeophyllales</taxon>
        <taxon>Gloeophyllaceae</taxon>
        <taxon>Heliocybe</taxon>
    </lineage>
</organism>
<accession>A0A5C3NI81</accession>
<dbReference type="PANTHER" id="PTHR33266">
    <property type="entry name" value="CHROMOSOME 15, WHOLE GENOME SHOTGUN SEQUENCE"/>
    <property type="match status" value="1"/>
</dbReference>
<dbReference type="OrthoDB" id="107110at2759"/>
<evidence type="ECO:0000313" key="1">
    <source>
        <dbReference type="EMBL" id="TFK53301.1"/>
    </source>
</evidence>
<keyword evidence="2" id="KW-1185">Reference proteome</keyword>
<dbReference type="PANTHER" id="PTHR33266:SF1">
    <property type="entry name" value="F-BOX DOMAIN-CONTAINING PROTEIN"/>
    <property type="match status" value="1"/>
</dbReference>
<sequence length="777" mass="86542">MFAYYHDARSEQEHATIRSWDREFKGTAVDVLLKTLSSFMERDPEPYARYAGIVNSSGTGKSRIVDELGKRVVVVPILSAKSLREDKGFPPADMHLRDWLLRILLGDPRTDGFVRALLTVTKTRLERIVEDDPSLATMSPEIRLKQLASAFRTRMVEGQTFRQVNDYRRLFYEHVIDEAEKVHSQQQVGLLLKTVGLWPKGRQLVSRLPSTPVRELIGIPDVAAQELLEVVWPGSPGSPPKSFTEPLVVFSLDESHALTTTQCHELTEREWSVFSEISRTLCTVKNYPIFTLFLSTRGKFQDFSLDPSLDRSSRVIMQPYSALPTITEIVFDELAQPAGAGSFTLERVSGDEFMCHLGRPLFGSRYDAGNYNVKKGLLHFAAAKLTGTASLTSELGDHGGLACLAVRFALEFRSRSPHEQDVEHRQVENHMRICLAATPGFETMVTVAASEPLLAEAAAVRLKGRDWARELVHHLDVSGVQRGQRGELVAMLLLMQARDKLAYRDLAPTRVFSVIEFLHALLPDSVHHQLGQLLPAVSRENESKAFSETFKDARMAFNHFIKVADFKVLNVEYLWRLVVRGAAVLCSDGQLGVDIVIPFLFRDTTIQAMNVSAILVQVTNVPSFTNKMRGTLLNLINPSLAGLFSRGASPLPVIRMVFSLGSPRPAVMTVGPRARGPRPKGYTAYDIWCAGVSPETFAVIKPEQVEPYNSILARKLPVYEGFELKDDPLEGTEAGEAKLALRRRMHPGAAALPGHFEGFISEPIGTNEIDQEDSDDD</sequence>
<dbReference type="EMBL" id="ML213507">
    <property type="protein sequence ID" value="TFK53301.1"/>
    <property type="molecule type" value="Genomic_DNA"/>
</dbReference>
<proteinExistence type="predicted"/>
<evidence type="ECO:0000313" key="2">
    <source>
        <dbReference type="Proteomes" id="UP000305948"/>
    </source>
</evidence>
<dbReference type="Proteomes" id="UP000305948">
    <property type="component" value="Unassembled WGS sequence"/>
</dbReference>
<protein>
    <submittedName>
        <fullName evidence="1">Uncharacterized protein</fullName>
    </submittedName>
</protein>
<gene>
    <name evidence="1" type="ORF">OE88DRAFT_1724200</name>
</gene>
<dbReference type="STRING" id="5364.A0A5C3NI81"/>
<name>A0A5C3NI81_9AGAM</name>